<proteinExistence type="inferred from homology"/>
<feature type="transmembrane region" description="Helical" evidence="12">
    <location>
        <begin position="50"/>
        <end position="71"/>
    </location>
</feature>
<evidence type="ECO:0000256" key="4">
    <source>
        <dbReference type="ARBA" id="ARBA00022448"/>
    </source>
</evidence>
<keyword evidence="5 12" id="KW-0812">Transmembrane</keyword>
<dbReference type="InterPro" id="IPR045187">
    <property type="entry name" value="CcO_II"/>
</dbReference>
<name>A0A6J7DBS7_9ZZZZ</name>
<evidence type="ECO:0000256" key="10">
    <source>
        <dbReference type="ARBA" id="ARBA00023008"/>
    </source>
</evidence>
<feature type="transmembrane region" description="Helical" evidence="12">
    <location>
        <begin position="92"/>
        <end position="111"/>
    </location>
</feature>
<dbReference type="Gene3D" id="2.60.40.420">
    <property type="entry name" value="Cupredoxins - blue copper proteins"/>
    <property type="match status" value="1"/>
</dbReference>
<evidence type="ECO:0000256" key="9">
    <source>
        <dbReference type="ARBA" id="ARBA00022989"/>
    </source>
</evidence>
<evidence type="ECO:0000256" key="6">
    <source>
        <dbReference type="ARBA" id="ARBA00022723"/>
    </source>
</evidence>
<dbReference type="InterPro" id="IPR001505">
    <property type="entry name" value="Copper_CuA"/>
</dbReference>
<sequence>MLPKSFKALRALALIIPVILLTGCSKVSELGFPEGVSSVNDISLSLWQGAWIAAGVVGVITLILILWPAVFHRGKKTGPEFPKQTQYNVPVEIVYTIIPFIIVAVLFYFTATKENQIVAKSTAPVHEISVVGIQWSWQFAYPEAGPRAVVTGTPANPPTLVVPLGERVRYVITSNDVVHGFWIPAFMIQMQNLPGVTNYLEFTANKLGQYPGRCNILCGRAHSQMLFTVNVVTPAEYKLYLETLTGGQA</sequence>
<keyword evidence="4" id="KW-0813">Transport</keyword>
<evidence type="ECO:0000256" key="3">
    <source>
        <dbReference type="ARBA" id="ARBA00012949"/>
    </source>
</evidence>
<evidence type="ECO:0000256" key="2">
    <source>
        <dbReference type="ARBA" id="ARBA00007866"/>
    </source>
</evidence>
<dbReference type="SUPFAM" id="SSF49503">
    <property type="entry name" value="Cupredoxins"/>
    <property type="match status" value="1"/>
</dbReference>
<dbReference type="GO" id="GO:0005507">
    <property type="term" value="F:copper ion binding"/>
    <property type="evidence" value="ECO:0007669"/>
    <property type="project" value="InterPro"/>
</dbReference>
<comment type="subcellular location">
    <subcellularLocation>
        <location evidence="1">Membrane</location>
        <topology evidence="1">Multi-pass membrane protein</topology>
    </subcellularLocation>
</comment>
<dbReference type="Pfam" id="PF00116">
    <property type="entry name" value="COX2"/>
    <property type="match status" value="1"/>
</dbReference>
<dbReference type="PANTHER" id="PTHR22888">
    <property type="entry name" value="CYTOCHROME C OXIDASE, SUBUNIT II"/>
    <property type="match status" value="1"/>
</dbReference>
<comment type="similarity">
    <text evidence="2">Belongs to the cytochrome c oxidase subunit 2 family.</text>
</comment>
<gene>
    <name evidence="14" type="ORF">UFOPK3342_00833</name>
</gene>
<keyword evidence="7" id="KW-1278">Translocase</keyword>
<dbReference type="EC" id="7.1.1.9" evidence="3"/>
<dbReference type="SUPFAM" id="SSF81464">
    <property type="entry name" value="Cytochrome c oxidase subunit II-like, transmembrane region"/>
    <property type="match status" value="1"/>
</dbReference>
<dbReference type="PRINTS" id="PR01166">
    <property type="entry name" value="CYCOXIDASEII"/>
</dbReference>
<dbReference type="PANTHER" id="PTHR22888:SF9">
    <property type="entry name" value="CYTOCHROME C OXIDASE SUBUNIT 2"/>
    <property type="match status" value="1"/>
</dbReference>
<keyword evidence="9 12" id="KW-1133">Transmembrane helix</keyword>
<keyword evidence="6" id="KW-0479">Metal-binding</keyword>
<protein>
    <recommendedName>
        <fullName evidence="3">cytochrome-c oxidase</fullName>
        <ecNumber evidence="3">7.1.1.9</ecNumber>
    </recommendedName>
</protein>
<keyword evidence="10" id="KW-0186">Copper</keyword>
<evidence type="ECO:0000256" key="5">
    <source>
        <dbReference type="ARBA" id="ARBA00022692"/>
    </source>
</evidence>
<accession>A0A6J7DBS7</accession>
<dbReference type="PROSITE" id="PS51257">
    <property type="entry name" value="PROKAR_LIPOPROTEIN"/>
    <property type="match status" value="1"/>
</dbReference>
<dbReference type="AlphaFoldDB" id="A0A6J7DBS7"/>
<evidence type="ECO:0000256" key="8">
    <source>
        <dbReference type="ARBA" id="ARBA00022982"/>
    </source>
</evidence>
<evidence type="ECO:0000259" key="13">
    <source>
        <dbReference type="PROSITE" id="PS50857"/>
    </source>
</evidence>
<keyword evidence="11 12" id="KW-0472">Membrane</keyword>
<reference evidence="14" key="1">
    <citation type="submission" date="2020-05" db="EMBL/GenBank/DDBJ databases">
        <authorList>
            <person name="Chiriac C."/>
            <person name="Salcher M."/>
            <person name="Ghai R."/>
            <person name="Kavagutti S V."/>
        </authorList>
    </citation>
    <scope>NUCLEOTIDE SEQUENCE</scope>
</reference>
<dbReference type="InterPro" id="IPR036257">
    <property type="entry name" value="Cyt_c_oxidase_su2_TM_sf"/>
</dbReference>
<evidence type="ECO:0000256" key="12">
    <source>
        <dbReference type="SAM" id="Phobius"/>
    </source>
</evidence>
<evidence type="ECO:0000256" key="1">
    <source>
        <dbReference type="ARBA" id="ARBA00004141"/>
    </source>
</evidence>
<dbReference type="PROSITE" id="PS00078">
    <property type="entry name" value="COX2"/>
    <property type="match status" value="1"/>
</dbReference>
<feature type="domain" description="Cytochrome oxidase subunit II copper A binding" evidence="13">
    <location>
        <begin position="123"/>
        <end position="243"/>
    </location>
</feature>
<dbReference type="GO" id="GO:0004129">
    <property type="term" value="F:cytochrome-c oxidase activity"/>
    <property type="evidence" value="ECO:0007669"/>
    <property type="project" value="UniProtKB-EC"/>
</dbReference>
<dbReference type="InterPro" id="IPR008972">
    <property type="entry name" value="Cupredoxin"/>
</dbReference>
<dbReference type="GO" id="GO:0042773">
    <property type="term" value="P:ATP synthesis coupled electron transport"/>
    <property type="evidence" value="ECO:0007669"/>
    <property type="project" value="TreeGrafter"/>
</dbReference>
<evidence type="ECO:0000256" key="11">
    <source>
        <dbReference type="ARBA" id="ARBA00023136"/>
    </source>
</evidence>
<dbReference type="InterPro" id="IPR002429">
    <property type="entry name" value="CcO_II-like_C"/>
</dbReference>
<dbReference type="PROSITE" id="PS50857">
    <property type="entry name" value="COX2_CUA"/>
    <property type="match status" value="1"/>
</dbReference>
<organism evidence="14">
    <name type="scientific">freshwater metagenome</name>
    <dbReference type="NCBI Taxonomy" id="449393"/>
    <lineage>
        <taxon>unclassified sequences</taxon>
        <taxon>metagenomes</taxon>
        <taxon>ecological metagenomes</taxon>
    </lineage>
</organism>
<evidence type="ECO:0000256" key="7">
    <source>
        <dbReference type="ARBA" id="ARBA00022967"/>
    </source>
</evidence>
<evidence type="ECO:0000313" key="14">
    <source>
        <dbReference type="EMBL" id="CAB4868452.1"/>
    </source>
</evidence>
<keyword evidence="8" id="KW-0249">Electron transport</keyword>
<dbReference type="GO" id="GO:0016020">
    <property type="term" value="C:membrane"/>
    <property type="evidence" value="ECO:0007669"/>
    <property type="project" value="UniProtKB-SubCell"/>
</dbReference>
<dbReference type="EMBL" id="CAFBLH010000023">
    <property type="protein sequence ID" value="CAB4868452.1"/>
    <property type="molecule type" value="Genomic_DNA"/>
</dbReference>
<dbReference type="Gene3D" id="1.10.287.90">
    <property type="match status" value="1"/>
</dbReference>